<organism evidence="2 3">
    <name type="scientific">Triplophysa tibetana</name>
    <dbReference type="NCBI Taxonomy" id="1572043"/>
    <lineage>
        <taxon>Eukaryota</taxon>
        <taxon>Metazoa</taxon>
        <taxon>Chordata</taxon>
        <taxon>Craniata</taxon>
        <taxon>Vertebrata</taxon>
        <taxon>Euteleostomi</taxon>
        <taxon>Actinopterygii</taxon>
        <taxon>Neopterygii</taxon>
        <taxon>Teleostei</taxon>
        <taxon>Ostariophysi</taxon>
        <taxon>Cypriniformes</taxon>
        <taxon>Nemacheilidae</taxon>
        <taxon>Triplophysa</taxon>
    </lineage>
</organism>
<dbReference type="AlphaFoldDB" id="A0A5A9PHN0"/>
<dbReference type="Proteomes" id="UP000324632">
    <property type="component" value="Chromosome 5"/>
</dbReference>
<evidence type="ECO:0000313" key="2">
    <source>
        <dbReference type="EMBL" id="KAA0721122.1"/>
    </source>
</evidence>
<name>A0A5A9PHN0_9TELE</name>
<dbReference type="EMBL" id="SOYY01000005">
    <property type="protein sequence ID" value="KAA0721122.1"/>
    <property type="molecule type" value="Genomic_DNA"/>
</dbReference>
<feature type="compositionally biased region" description="Basic and acidic residues" evidence="1">
    <location>
        <begin position="247"/>
        <end position="256"/>
    </location>
</feature>
<comment type="caution">
    <text evidence="2">The sequence shown here is derived from an EMBL/GenBank/DDBJ whole genome shotgun (WGS) entry which is preliminary data.</text>
</comment>
<evidence type="ECO:0000313" key="3">
    <source>
        <dbReference type="Proteomes" id="UP000324632"/>
    </source>
</evidence>
<reference evidence="2 3" key="1">
    <citation type="journal article" date="2019" name="Mol. Ecol. Resour.">
        <title>Chromosome-level genome assembly of Triplophysa tibetana, a fish adapted to the harsh high-altitude environment of the Tibetan Plateau.</title>
        <authorList>
            <person name="Yang X."/>
            <person name="Liu H."/>
            <person name="Ma Z."/>
            <person name="Zou Y."/>
            <person name="Zou M."/>
            <person name="Mao Y."/>
            <person name="Li X."/>
            <person name="Wang H."/>
            <person name="Chen T."/>
            <person name="Wang W."/>
            <person name="Yang R."/>
        </authorList>
    </citation>
    <scope>NUCLEOTIDE SEQUENCE [LARGE SCALE GENOMIC DNA]</scope>
    <source>
        <strain evidence="2">TTIB1903HZAU</strain>
        <tissue evidence="2">Muscle</tissue>
    </source>
</reference>
<keyword evidence="3" id="KW-1185">Reference proteome</keyword>
<feature type="region of interest" description="Disordered" evidence="1">
    <location>
        <begin position="244"/>
        <end position="273"/>
    </location>
</feature>
<sequence length="397" mass="45401">MGFFDANCLLLADQSLASRFESSSVLKRRFDSDDRHPELETAMKIFKGPDGMPRRADESSVVISGPSSLPDTPRGCRICDISKKSRRCRFEMLIKTRILHVQTARSLRQAANKPKAAPKSQAYFKVDVPKWSDYFSTDVPAPPMHSSDPVPDLDDQRPKHRCVDTSEKRSRRERFEMLIQKRALRVEAIRRSRRAADKNVTASASQAYFHIIVPKWSDYFVDSPCEVFGTWPLPEKKICSIQSELHQVQKPDRSHSSDTSQQSDEDRSEKMEPVPLSVCVDRVSDLEDPSAKRCHLDALKENGTKKMQKKILIWRLAPTYISFTYLMRRKSLLSVVLNYLCEICEVLGIWLCRSSLPLTPERPSRVSTSPFIKEHSEFEAQELVSVAVQHARGDVYI</sequence>
<gene>
    <name evidence="2" type="ORF">E1301_Tti001868</name>
</gene>
<feature type="compositionally biased region" description="Basic and acidic residues" evidence="1">
    <location>
        <begin position="154"/>
        <end position="167"/>
    </location>
</feature>
<accession>A0A5A9PHN0</accession>
<evidence type="ECO:0000256" key="1">
    <source>
        <dbReference type="SAM" id="MobiDB-lite"/>
    </source>
</evidence>
<feature type="region of interest" description="Disordered" evidence="1">
    <location>
        <begin position="139"/>
        <end position="167"/>
    </location>
</feature>
<protein>
    <submittedName>
        <fullName evidence="2">Thyrotropin-releasing hormone-degrading ectoenzyme</fullName>
    </submittedName>
</protein>
<proteinExistence type="predicted"/>